<dbReference type="RefSeq" id="WP_100294287.1">
    <property type="nucleotide sequence ID" value="NZ_PGGC01000097.1"/>
</dbReference>
<evidence type="ECO:0000256" key="6">
    <source>
        <dbReference type="ARBA" id="ARBA00022857"/>
    </source>
</evidence>
<feature type="binding site" evidence="9 12">
    <location>
        <position position="68"/>
    </location>
    <ligand>
        <name>FMN</name>
        <dbReference type="ChEBI" id="CHEBI:58210"/>
    </ligand>
</feature>
<dbReference type="GO" id="GO:0010181">
    <property type="term" value="F:FMN binding"/>
    <property type="evidence" value="ECO:0007669"/>
    <property type="project" value="UniProtKB-UniRule"/>
</dbReference>
<feature type="domain" description="DUS-like FMN-binding" evidence="13">
    <location>
        <begin position="5"/>
        <end position="266"/>
    </location>
</feature>
<evidence type="ECO:0000256" key="11">
    <source>
        <dbReference type="PIRSR" id="PIRSR006621-1"/>
    </source>
</evidence>
<comment type="catalytic activity">
    <reaction evidence="9">
        <text>5,6-dihydrouridine(16) in tRNA + NAD(+) = uridine(16) in tRNA + NADH + H(+)</text>
        <dbReference type="Rhea" id="RHEA:53380"/>
        <dbReference type="Rhea" id="RHEA-COMP:13543"/>
        <dbReference type="Rhea" id="RHEA-COMP:13544"/>
        <dbReference type="ChEBI" id="CHEBI:15378"/>
        <dbReference type="ChEBI" id="CHEBI:57540"/>
        <dbReference type="ChEBI" id="CHEBI:57945"/>
        <dbReference type="ChEBI" id="CHEBI:65315"/>
        <dbReference type="ChEBI" id="CHEBI:74443"/>
    </reaction>
</comment>
<keyword evidence="8 9" id="KW-0560">Oxidoreductase</keyword>
<feature type="site" description="Interacts with tRNA; defines subfamily-specific binding signature" evidence="9">
    <location>
        <position position="294"/>
    </location>
</feature>
<dbReference type="EMBL" id="PGGC01000097">
    <property type="protein sequence ID" value="PJG58656.1"/>
    <property type="molecule type" value="Genomic_DNA"/>
</dbReference>
<evidence type="ECO:0000313" key="14">
    <source>
        <dbReference type="EMBL" id="PJG58656.1"/>
    </source>
</evidence>
<comment type="similarity">
    <text evidence="9">Belongs to the Dus family. DusC subfamily.</text>
</comment>
<gene>
    <name evidence="9" type="primary">dusC</name>
    <name evidence="14" type="ORF">CUC53_11465</name>
</gene>
<evidence type="ECO:0000256" key="2">
    <source>
        <dbReference type="ARBA" id="ARBA00022555"/>
    </source>
</evidence>
<name>A0A2H9U3N6_9GAMM</name>
<evidence type="ECO:0000256" key="3">
    <source>
        <dbReference type="ARBA" id="ARBA00022630"/>
    </source>
</evidence>
<dbReference type="PIRSF" id="PIRSF006621">
    <property type="entry name" value="Dus"/>
    <property type="match status" value="1"/>
</dbReference>
<feature type="active site" description="Proton donor" evidence="9 11">
    <location>
        <position position="98"/>
    </location>
</feature>
<feature type="site" description="Interacts with tRNA" evidence="9">
    <location>
        <position position="95"/>
    </location>
</feature>
<feature type="site" description="Interacts with tRNA" evidence="9">
    <location>
        <position position="176"/>
    </location>
</feature>
<dbReference type="PANTHER" id="PTHR11082">
    <property type="entry name" value="TRNA-DIHYDROURIDINE SYNTHASE"/>
    <property type="match status" value="1"/>
</dbReference>
<dbReference type="InterPro" id="IPR032886">
    <property type="entry name" value="DusC"/>
</dbReference>
<keyword evidence="12" id="KW-0547">Nucleotide-binding</keyword>
<keyword evidence="2 9" id="KW-0820">tRNA-binding</keyword>
<evidence type="ECO:0000256" key="12">
    <source>
        <dbReference type="PIRSR" id="PIRSR006621-2"/>
    </source>
</evidence>
<dbReference type="GO" id="GO:0102262">
    <property type="term" value="F:tRNA-dihydrouridine16 synthase activity"/>
    <property type="evidence" value="ECO:0007669"/>
    <property type="project" value="RHEA"/>
</dbReference>
<dbReference type="NCBIfam" id="NF007838">
    <property type="entry name" value="PRK10550.1"/>
    <property type="match status" value="1"/>
</dbReference>
<feature type="binding site" evidence="9">
    <location>
        <begin position="199"/>
        <end position="201"/>
    </location>
    <ligand>
        <name>FMN</name>
        <dbReference type="ChEBI" id="CHEBI:58210"/>
    </ligand>
</feature>
<protein>
    <recommendedName>
        <fullName evidence="9">tRNA-dihydrouridine(16) synthase</fullName>
        <ecNumber evidence="9">1.3.1.-</ecNumber>
    </recommendedName>
    <alternativeName>
        <fullName evidence="9">U16-specific dihydrouridine synthase</fullName>
        <shortName evidence="9">U16-specific Dus</shortName>
    </alternativeName>
    <alternativeName>
        <fullName evidence="9">tRNA-dihydrouridine synthase C</fullName>
    </alternativeName>
</protein>
<evidence type="ECO:0000256" key="1">
    <source>
        <dbReference type="ARBA" id="ARBA00001917"/>
    </source>
</evidence>
<dbReference type="InterPro" id="IPR013785">
    <property type="entry name" value="Aldolase_TIM"/>
</dbReference>
<feature type="site" description="Interacts with tRNA; defines subfamily-specific binding signature" evidence="9">
    <location>
        <position position="35"/>
    </location>
</feature>
<comment type="catalytic activity">
    <reaction evidence="9">
        <text>5,6-dihydrouridine(16) in tRNA + NADP(+) = uridine(16) in tRNA + NADPH + H(+)</text>
        <dbReference type="Rhea" id="RHEA:53376"/>
        <dbReference type="Rhea" id="RHEA-COMP:13543"/>
        <dbReference type="Rhea" id="RHEA-COMP:13544"/>
        <dbReference type="ChEBI" id="CHEBI:15378"/>
        <dbReference type="ChEBI" id="CHEBI:57783"/>
        <dbReference type="ChEBI" id="CHEBI:58349"/>
        <dbReference type="ChEBI" id="CHEBI:65315"/>
        <dbReference type="ChEBI" id="CHEBI:74443"/>
    </reaction>
</comment>
<evidence type="ECO:0000256" key="10">
    <source>
        <dbReference type="PIRNR" id="PIRNR006621"/>
    </source>
</evidence>
<keyword evidence="4 9" id="KW-0288">FMN</keyword>
<keyword evidence="15" id="KW-1185">Reference proteome</keyword>
<comment type="function">
    <text evidence="9">Catalyzes the synthesis of 5,6-dihydrouridine (D), a modified base found in the D-loop of most tRNAs, via the reduction of the C5-C6 double bond in target uridines. Specifically modifies U16 in tRNAs.</text>
</comment>
<dbReference type="OrthoDB" id="5289281at2"/>
<sequence>MRVVLAPMQGVLDHLMREVLTSINDYDLCISEFIRVVDQLLPEKVFYRLCPELKQGGKTRAGTPVRVQLLGQHPEWLAENALRAIELGSPGVDLNFGCPAPTVNKSKGGAVLLKEPETLYRIVNAVREAVPAHLPVSAKIRLGYEDKALYMENAHAAWQGGADELAVHARTKVEGYKAPAHWQYVDDIRRALPIPVTANGEIWNHADAIACARVSGCETLMVGRGALSLPNLADVMKTGCAHLGWGDVLQLMVRYTEQDLASEKADYYPSRIKQWFSYLRREYPAADLLFRDIRVLKETHPIRDALLHAAQTQI</sequence>
<dbReference type="Gene3D" id="3.20.20.70">
    <property type="entry name" value="Aldolase class I"/>
    <property type="match status" value="1"/>
</dbReference>
<dbReference type="Pfam" id="PF01207">
    <property type="entry name" value="Dus"/>
    <property type="match status" value="1"/>
</dbReference>
<dbReference type="GO" id="GO:0050660">
    <property type="term" value="F:flavin adenine dinucleotide binding"/>
    <property type="evidence" value="ECO:0007669"/>
    <property type="project" value="InterPro"/>
</dbReference>
<dbReference type="EC" id="1.3.1.-" evidence="9"/>
<dbReference type="Gene3D" id="1.20.225.30">
    <property type="entry name" value="Dihydrouridine synthase, C-terminal recognition domain"/>
    <property type="match status" value="1"/>
</dbReference>
<evidence type="ECO:0000313" key="15">
    <source>
        <dbReference type="Proteomes" id="UP000235861"/>
    </source>
</evidence>
<keyword evidence="7 9" id="KW-0694">RNA-binding</keyword>
<feature type="site" description="Interacts with tRNA" evidence="9">
    <location>
        <position position="278"/>
    </location>
</feature>
<organism evidence="14 15">
    <name type="scientific">Aeromonas cavernicola</name>
    <dbReference type="NCBI Taxonomy" id="1006623"/>
    <lineage>
        <taxon>Bacteria</taxon>
        <taxon>Pseudomonadati</taxon>
        <taxon>Pseudomonadota</taxon>
        <taxon>Gammaproteobacteria</taxon>
        <taxon>Aeromonadales</taxon>
        <taxon>Aeromonadaceae</taxon>
        <taxon>Aeromonas</taxon>
    </lineage>
</organism>
<dbReference type="AlphaFoldDB" id="A0A2H9U3N6"/>
<evidence type="ECO:0000256" key="7">
    <source>
        <dbReference type="ARBA" id="ARBA00022884"/>
    </source>
</evidence>
<feature type="site" description="Interacts with tRNA; defines subfamily-specific binding signature" evidence="9">
    <location>
        <position position="273"/>
    </location>
</feature>
<dbReference type="Proteomes" id="UP000235861">
    <property type="component" value="Unassembled WGS sequence"/>
</dbReference>
<dbReference type="PANTHER" id="PTHR11082:SF26">
    <property type="entry name" value="TRNA-DIHYDROURIDINE(16) SYNTHASE"/>
    <property type="match status" value="1"/>
</dbReference>
<evidence type="ECO:0000256" key="5">
    <source>
        <dbReference type="ARBA" id="ARBA00022694"/>
    </source>
</evidence>
<evidence type="ECO:0000256" key="4">
    <source>
        <dbReference type="ARBA" id="ARBA00022643"/>
    </source>
</evidence>
<keyword evidence="6 9" id="KW-0521">NADP</keyword>
<keyword evidence="5 9" id="KW-0819">tRNA processing</keyword>
<dbReference type="SUPFAM" id="SSF51395">
    <property type="entry name" value="FMN-linked oxidoreductases"/>
    <property type="match status" value="1"/>
</dbReference>
<accession>A0A2H9U3N6</accession>
<dbReference type="GO" id="GO:0000049">
    <property type="term" value="F:tRNA binding"/>
    <property type="evidence" value="ECO:0007669"/>
    <property type="project" value="UniProtKB-UniRule"/>
</dbReference>
<dbReference type="InterPro" id="IPR042270">
    <property type="entry name" value="DusC_C"/>
</dbReference>
<comment type="similarity">
    <text evidence="10">Belongs to the dus family.</text>
</comment>
<dbReference type="InterPro" id="IPR018517">
    <property type="entry name" value="tRNA_hU_synthase_CS"/>
</dbReference>
<feature type="binding site" evidence="12">
    <location>
        <position position="168"/>
    </location>
    <ligand>
        <name>FMN</name>
        <dbReference type="ChEBI" id="CHEBI:58210"/>
    </ligand>
</feature>
<dbReference type="PROSITE" id="PS01136">
    <property type="entry name" value="UPF0034"/>
    <property type="match status" value="1"/>
</dbReference>
<feature type="binding site" evidence="9 12">
    <location>
        <begin position="223"/>
        <end position="224"/>
    </location>
    <ligand>
        <name>FMN</name>
        <dbReference type="ChEBI" id="CHEBI:58210"/>
    </ligand>
</feature>
<comment type="caution">
    <text evidence="14">The sequence shown here is derived from an EMBL/GenBank/DDBJ whole genome shotgun (WGS) entry which is preliminary data.</text>
</comment>
<evidence type="ECO:0000259" key="13">
    <source>
        <dbReference type="Pfam" id="PF01207"/>
    </source>
</evidence>
<proteinExistence type="inferred from homology"/>
<dbReference type="InterPro" id="IPR001269">
    <property type="entry name" value="DUS_fam"/>
</dbReference>
<reference evidence="14 15" key="1">
    <citation type="submission" date="2017-11" db="EMBL/GenBank/DDBJ databases">
        <title>Draft genome sequence of environmental isolate Aeromonas cavernicola sp. nov. MDC 2508.</title>
        <authorList>
            <person name="Colston S.M."/>
            <person name="Navarro A."/>
            <person name="Martinez-Murcia A.J."/>
            <person name="Graf J."/>
        </authorList>
    </citation>
    <scope>NUCLEOTIDE SEQUENCE [LARGE SCALE GENOMIC DNA]</scope>
    <source>
        <strain evidence="14 15">MDC 2508</strain>
    </source>
</reference>
<dbReference type="CDD" id="cd02801">
    <property type="entry name" value="DUS_like_FMN"/>
    <property type="match status" value="1"/>
</dbReference>
<feature type="site" description="Interacts with tRNA; defines subfamily-specific binding signature" evidence="9">
    <location>
        <position position="271"/>
    </location>
</feature>
<dbReference type="InterPro" id="IPR035587">
    <property type="entry name" value="DUS-like_FMN-bd"/>
</dbReference>
<evidence type="ECO:0000256" key="9">
    <source>
        <dbReference type="HAMAP-Rule" id="MF_02043"/>
    </source>
</evidence>
<keyword evidence="3 9" id="KW-0285">Flavoprotein</keyword>
<evidence type="ECO:0000256" key="8">
    <source>
        <dbReference type="ARBA" id="ARBA00023002"/>
    </source>
</evidence>
<comment type="cofactor">
    <cofactor evidence="1 9 10 12">
        <name>FMN</name>
        <dbReference type="ChEBI" id="CHEBI:58210"/>
    </cofactor>
</comment>
<dbReference type="HAMAP" id="MF_02043">
    <property type="entry name" value="DusC_subfam"/>
    <property type="match status" value="1"/>
</dbReference>
<feature type="binding site" evidence="9 12">
    <location>
        <position position="139"/>
    </location>
    <ligand>
        <name>FMN</name>
        <dbReference type="ChEBI" id="CHEBI:58210"/>
    </ligand>
</feature>